<comment type="caution">
    <text evidence="4">The sequence shown here is derived from an EMBL/GenBank/DDBJ whole genome shotgun (WGS) entry which is preliminary data.</text>
</comment>
<protein>
    <recommendedName>
        <fullName evidence="6">EGF-like domain-containing protein</fullName>
    </recommendedName>
</protein>
<sequence length="262" mass="28631">MARRLILCCCIFGLALALPAPQSEQSTEYDLTTESYDDNYDSGEESANCTYLGRPCGLTERCNSCGEKCEETCDGHHVKCPLINFCPEKSAEGVCECLPGFARNSDQECVLAVNCRHGSHQTVRKYPQHLGGGQHHFLLKDDENFSPSDISPDQNCSRNADCINGERCNVCGPRCEETCGRHHSSCPLINVCVDDLSPDAWGVCECVPGFARDANGNCVLPMACEGSLVLQKPQYQPQAEPDSASIDKFSSLIAFVLYLCIV</sequence>
<feature type="signal peptide" evidence="3">
    <location>
        <begin position="1"/>
        <end position="17"/>
    </location>
</feature>
<keyword evidence="3" id="KW-0732">Signal</keyword>
<evidence type="ECO:0008006" key="6">
    <source>
        <dbReference type="Google" id="ProtNLM"/>
    </source>
</evidence>
<evidence type="ECO:0000313" key="5">
    <source>
        <dbReference type="Proteomes" id="UP001177023"/>
    </source>
</evidence>
<dbReference type="Gene3D" id="2.10.25.10">
    <property type="entry name" value="Laminin"/>
    <property type="match status" value="2"/>
</dbReference>
<dbReference type="CDD" id="cd19941">
    <property type="entry name" value="TIL"/>
    <property type="match status" value="2"/>
</dbReference>
<keyword evidence="2" id="KW-1015">Disulfide bond</keyword>
<dbReference type="PANTHER" id="PTHR23259:SF70">
    <property type="entry name" value="ACCESSORY GLAND PROTEIN ACP62F-RELATED"/>
    <property type="match status" value="1"/>
</dbReference>
<dbReference type="SUPFAM" id="SSF57567">
    <property type="entry name" value="Serine protease inhibitors"/>
    <property type="match status" value="1"/>
</dbReference>
<dbReference type="EMBL" id="CATQJA010002647">
    <property type="protein sequence ID" value="CAJ0576811.1"/>
    <property type="molecule type" value="Genomic_DNA"/>
</dbReference>
<dbReference type="GO" id="GO:0004867">
    <property type="term" value="F:serine-type endopeptidase inhibitor activity"/>
    <property type="evidence" value="ECO:0007669"/>
    <property type="project" value="UniProtKB-KW"/>
</dbReference>
<dbReference type="InterPro" id="IPR051368">
    <property type="entry name" value="SerProtInhib-TIL_Domain"/>
</dbReference>
<organism evidence="4 5">
    <name type="scientific">Mesorhabditis spiculigera</name>
    <dbReference type="NCBI Taxonomy" id="96644"/>
    <lineage>
        <taxon>Eukaryota</taxon>
        <taxon>Metazoa</taxon>
        <taxon>Ecdysozoa</taxon>
        <taxon>Nematoda</taxon>
        <taxon>Chromadorea</taxon>
        <taxon>Rhabditida</taxon>
        <taxon>Rhabditina</taxon>
        <taxon>Rhabditomorpha</taxon>
        <taxon>Rhabditoidea</taxon>
        <taxon>Rhabditidae</taxon>
        <taxon>Mesorhabditinae</taxon>
        <taxon>Mesorhabditis</taxon>
    </lineage>
</organism>
<feature type="chain" id="PRO_5041342663" description="EGF-like domain-containing protein" evidence="3">
    <location>
        <begin position="18"/>
        <end position="262"/>
    </location>
</feature>
<gene>
    <name evidence="4" type="ORF">MSPICULIGERA_LOCUS15097</name>
</gene>
<feature type="non-terminal residue" evidence="4">
    <location>
        <position position="1"/>
    </location>
</feature>
<accession>A0AA36G3E7</accession>
<evidence type="ECO:0000313" key="4">
    <source>
        <dbReference type="EMBL" id="CAJ0576811.1"/>
    </source>
</evidence>
<dbReference type="Proteomes" id="UP001177023">
    <property type="component" value="Unassembled WGS sequence"/>
</dbReference>
<keyword evidence="1" id="KW-0646">Protease inhibitor</keyword>
<dbReference type="PANTHER" id="PTHR23259">
    <property type="entry name" value="RIDDLE"/>
    <property type="match status" value="1"/>
</dbReference>
<evidence type="ECO:0000256" key="1">
    <source>
        <dbReference type="ARBA" id="ARBA00022900"/>
    </source>
</evidence>
<evidence type="ECO:0000256" key="2">
    <source>
        <dbReference type="ARBA" id="ARBA00023157"/>
    </source>
</evidence>
<reference evidence="4" key="1">
    <citation type="submission" date="2023-06" db="EMBL/GenBank/DDBJ databases">
        <authorList>
            <person name="Delattre M."/>
        </authorList>
    </citation>
    <scope>NUCLEOTIDE SEQUENCE</scope>
    <source>
        <strain evidence="4">AF72</strain>
    </source>
</reference>
<keyword evidence="5" id="KW-1185">Reference proteome</keyword>
<proteinExistence type="predicted"/>
<keyword evidence="1" id="KW-0722">Serine protease inhibitor</keyword>
<dbReference type="InterPro" id="IPR036084">
    <property type="entry name" value="Ser_inhib-like_sf"/>
</dbReference>
<dbReference type="AlphaFoldDB" id="A0AA36G3E7"/>
<evidence type="ECO:0000256" key="3">
    <source>
        <dbReference type="SAM" id="SignalP"/>
    </source>
</evidence>
<name>A0AA36G3E7_9BILA</name>